<dbReference type="InterPro" id="IPR000953">
    <property type="entry name" value="Chromo/chromo_shadow_dom"/>
</dbReference>
<proteinExistence type="predicted"/>
<evidence type="ECO:0000313" key="3">
    <source>
        <dbReference type="EMBL" id="KAH8107003.1"/>
    </source>
</evidence>
<evidence type="ECO:0000313" key="4">
    <source>
        <dbReference type="Proteomes" id="UP000813824"/>
    </source>
</evidence>
<dbReference type="SMART" id="SM00298">
    <property type="entry name" value="CHROMO"/>
    <property type="match status" value="1"/>
</dbReference>
<feature type="compositionally biased region" description="Acidic residues" evidence="1">
    <location>
        <begin position="346"/>
        <end position="361"/>
    </location>
</feature>
<dbReference type="Pfam" id="PF00385">
    <property type="entry name" value="Chromo"/>
    <property type="match status" value="1"/>
</dbReference>
<reference evidence="3" key="1">
    <citation type="journal article" date="2021" name="New Phytol.">
        <title>Evolutionary innovations through gain and loss of genes in the ectomycorrhizal Boletales.</title>
        <authorList>
            <person name="Wu G."/>
            <person name="Miyauchi S."/>
            <person name="Morin E."/>
            <person name="Kuo A."/>
            <person name="Drula E."/>
            <person name="Varga T."/>
            <person name="Kohler A."/>
            <person name="Feng B."/>
            <person name="Cao Y."/>
            <person name="Lipzen A."/>
            <person name="Daum C."/>
            <person name="Hundley H."/>
            <person name="Pangilinan J."/>
            <person name="Johnson J."/>
            <person name="Barry K."/>
            <person name="LaButti K."/>
            <person name="Ng V."/>
            <person name="Ahrendt S."/>
            <person name="Min B."/>
            <person name="Choi I.G."/>
            <person name="Park H."/>
            <person name="Plett J.M."/>
            <person name="Magnuson J."/>
            <person name="Spatafora J.W."/>
            <person name="Nagy L.G."/>
            <person name="Henrissat B."/>
            <person name="Grigoriev I.V."/>
            <person name="Yang Z.L."/>
            <person name="Xu J."/>
            <person name="Martin F.M."/>
        </authorList>
    </citation>
    <scope>NUCLEOTIDE SEQUENCE</scope>
    <source>
        <strain evidence="3">KKN 215</strain>
    </source>
</reference>
<dbReference type="SUPFAM" id="SSF54160">
    <property type="entry name" value="Chromo domain-like"/>
    <property type="match status" value="1"/>
</dbReference>
<sequence>MGAEEYVVEQILRARVAKTRGQKVWEYYVKWKGFDNPDENTWEKKKSFEGGSEHFIETFWARISHHKEQDIKNYQVGTEVFPTGPPKKGVKKPRISPTKPSASPSVEIVEDSETEVRSIIYDEPEATSSHKRPAPSSSNDDIPVKRTRRKSARAAEASPPRTIKKQRTVSSARPAQRPTSTTSRRTSSHWQSPEDSASADSLQPVVKKDADRLVISRTGSSVVTETSEAPSGAEDPAGSSPKDDFPPPRTSLAKSSPQHDPPVASGPSSKPLSAVSPGLSFGVQQVNFLTSPAHAIRTVKGSIMGMFSSVTPHSSNKAGPSSLGHLKTPAFAPQHTNGHNTATSHEDDDDRDAEGEIDEEAWSAAPDIEMTVADPIPVLGAGSNDRADTEDNHSKKKPLINPAFRLALSNTIFGPLGFGQNSSVQNLPAPSGGETTCAIKLSYTVTVPLRLVDVSPKDANHQLISEALAGATSQIPGKFYQGEHALAMAGSLRASGSLAQGILNEEPLEDQRHFDWLKTRLSSGDLFITTIGTHTLALCSSTNEVILAQLGITTQLPEPGDCVLVSEVTISDDSSYCDAVINALGEQW</sequence>
<evidence type="ECO:0000256" key="1">
    <source>
        <dbReference type="SAM" id="MobiDB-lite"/>
    </source>
</evidence>
<comment type="caution">
    <text evidence="3">The sequence shown here is derived from an EMBL/GenBank/DDBJ whole genome shotgun (WGS) entry which is preliminary data.</text>
</comment>
<dbReference type="CDD" id="cd18968">
    <property type="entry name" value="chromodomain"/>
    <property type="match status" value="1"/>
</dbReference>
<feature type="compositionally biased region" description="Polar residues" evidence="1">
    <location>
        <begin position="334"/>
        <end position="343"/>
    </location>
</feature>
<dbReference type="Gene3D" id="2.40.50.40">
    <property type="match status" value="1"/>
</dbReference>
<feature type="domain" description="Chromo" evidence="2">
    <location>
        <begin position="6"/>
        <end position="71"/>
    </location>
</feature>
<keyword evidence="4" id="KW-1185">Reference proteome</keyword>
<feature type="region of interest" description="Disordered" evidence="1">
    <location>
        <begin position="78"/>
        <end position="276"/>
    </location>
</feature>
<feature type="region of interest" description="Disordered" evidence="1">
    <location>
        <begin position="328"/>
        <end position="364"/>
    </location>
</feature>
<dbReference type="PROSITE" id="PS50013">
    <property type="entry name" value="CHROMO_2"/>
    <property type="match status" value="1"/>
</dbReference>
<gene>
    <name evidence="3" type="ORF">BXZ70DRAFT_916000</name>
</gene>
<dbReference type="Proteomes" id="UP000813824">
    <property type="component" value="Unassembled WGS sequence"/>
</dbReference>
<feature type="compositionally biased region" description="Polar residues" evidence="1">
    <location>
        <begin position="189"/>
        <end position="201"/>
    </location>
</feature>
<organism evidence="3 4">
    <name type="scientific">Cristinia sonorae</name>
    <dbReference type="NCBI Taxonomy" id="1940300"/>
    <lineage>
        <taxon>Eukaryota</taxon>
        <taxon>Fungi</taxon>
        <taxon>Dikarya</taxon>
        <taxon>Basidiomycota</taxon>
        <taxon>Agaricomycotina</taxon>
        <taxon>Agaricomycetes</taxon>
        <taxon>Agaricomycetidae</taxon>
        <taxon>Agaricales</taxon>
        <taxon>Pleurotineae</taxon>
        <taxon>Stephanosporaceae</taxon>
        <taxon>Cristinia</taxon>
    </lineage>
</organism>
<dbReference type="OrthoDB" id="2447764at2759"/>
<dbReference type="InterPro" id="IPR023780">
    <property type="entry name" value="Chromo_domain"/>
</dbReference>
<dbReference type="AlphaFoldDB" id="A0A8K0UX13"/>
<dbReference type="EMBL" id="JAEVFJ010000002">
    <property type="protein sequence ID" value="KAH8107003.1"/>
    <property type="molecule type" value="Genomic_DNA"/>
</dbReference>
<accession>A0A8K0UX13</accession>
<name>A0A8K0UX13_9AGAR</name>
<protein>
    <recommendedName>
        <fullName evidence="2">Chromo domain-containing protein</fullName>
    </recommendedName>
</protein>
<feature type="compositionally biased region" description="Polar residues" evidence="1">
    <location>
        <begin position="217"/>
        <end position="229"/>
    </location>
</feature>
<dbReference type="GO" id="GO:0006338">
    <property type="term" value="P:chromatin remodeling"/>
    <property type="evidence" value="ECO:0007669"/>
    <property type="project" value="UniProtKB-ARBA"/>
</dbReference>
<evidence type="ECO:0000259" key="2">
    <source>
        <dbReference type="PROSITE" id="PS50013"/>
    </source>
</evidence>
<dbReference type="InterPro" id="IPR016197">
    <property type="entry name" value="Chromo-like_dom_sf"/>
</dbReference>